<reference evidence="1 2" key="1">
    <citation type="journal article" date="2020" name="bioRxiv">
        <title>Sequence and annotation of 42 cannabis genomes reveals extensive copy number variation in cannabinoid synthesis and pathogen resistance genes.</title>
        <authorList>
            <person name="Mckernan K.J."/>
            <person name="Helbert Y."/>
            <person name="Kane L.T."/>
            <person name="Ebling H."/>
            <person name="Zhang L."/>
            <person name="Liu B."/>
            <person name="Eaton Z."/>
            <person name="Mclaughlin S."/>
            <person name="Kingan S."/>
            <person name="Baybayan P."/>
            <person name="Concepcion G."/>
            <person name="Jordan M."/>
            <person name="Riva A."/>
            <person name="Barbazuk W."/>
            <person name="Harkins T."/>
        </authorList>
    </citation>
    <scope>NUCLEOTIDE SEQUENCE [LARGE SCALE GENOMIC DNA]</scope>
    <source>
        <strain evidence="2">cv. Jamaican Lion 4</strain>
        <tissue evidence="1">Leaf</tissue>
    </source>
</reference>
<dbReference type="Proteomes" id="UP000583929">
    <property type="component" value="Unassembled WGS sequence"/>
</dbReference>
<evidence type="ECO:0000313" key="1">
    <source>
        <dbReference type="EMBL" id="KAF4392521.1"/>
    </source>
</evidence>
<sequence>MSWSAFRSTIFRWPDSMASRWDLLGGNSNRQWQLLRGWDALTIVDDVVWKLLCSASSSSSAVVLCDSILRSKFETLLTLNFRRGDSYGDRHTGVRLTQMIKFILVE</sequence>
<dbReference type="AlphaFoldDB" id="A0A7J6HC70"/>
<accession>A0A7J6HC70</accession>
<dbReference type="EMBL" id="JAATIQ010000053">
    <property type="protein sequence ID" value="KAF4392521.1"/>
    <property type="molecule type" value="Genomic_DNA"/>
</dbReference>
<organism evidence="1 2">
    <name type="scientific">Cannabis sativa</name>
    <name type="common">Hemp</name>
    <name type="synonym">Marijuana</name>
    <dbReference type="NCBI Taxonomy" id="3483"/>
    <lineage>
        <taxon>Eukaryota</taxon>
        <taxon>Viridiplantae</taxon>
        <taxon>Streptophyta</taxon>
        <taxon>Embryophyta</taxon>
        <taxon>Tracheophyta</taxon>
        <taxon>Spermatophyta</taxon>
        <taxon>Magnoliopsida</taxon>
        <taxon>eudicotyledons</taxon>
        <taxon>Gunneridae</taxon>
        <taxon>Pentapetalae</taxon>
        <taxon>rosids</taxon>
        <taxon>fabids</taxon>
        <taxon>Rosales</taxon>
        <taxon>Cannabaceae</taxon>
        <taxon>Cannabis</taxon>
    </lineage>
</organism>
<comment type="caution">
    <text evidence="1">The sequence shown here is derived from an EMBL/GenBank/DDBJ whole genome shotgun (WGS) entry which is preliminary data.</text>
</comment>
<keyword evidence="2" id="KW-1185">Reference proteome</keyword>
<gene>
    <name evidence="1" type="ORF">G4B88_005480</name>
</gene>
<proteinExistence type="predicted"/>
<protein>
    <submittedName>
        <fullName evidence="1">Uncharacterized protein</fullName>
    </submittedName>
</protein>
<evidence type="ECO:0000313" key="2">
    <source>
        <dbReference type="Proteomes" id="UP000583929"/>
    </source>
</evidence>
<name>A0A7J6HC70_CANSA</name>